<name>A4Y6Q6_SHEPC</name>
<organism evidence="1">
    <name type="scientific">Shewanella putrefaciens (strain CN-32 / ATCC BAA-453)</name>
    <dbReference type="NCBI Taxonomy" id="319224"/>
    <lineage>
        <taxon>Bacteria</taxon>
        <taxon>Pseudomonadati</taxon>
        <taxon>Pseudomonadota</taxon>
        <taxon>Gammaproteobacteria</taxon>
        <taxon>Alteromonadales</taxon>
        <taxon>Shewanellaceae</taxon>
        <taxon>Shewanella</taxon>
    </lineage>
</organism>
<accession>A4Y6Q6</accession>
<evidence type="ECO:0000313" key="1">
    <source>
        <dbReference type="EMBL" id="ABP75639.1"/>
    </source>
</evidence>
<gene>
    <name evidence="1" type="ordered locus">Sputcn32_1916</name>
</gene>
<protein>
    <recommendedName>
        <fullName evidence="2">SAM-dependent methyltransferase</fullName>
    </recommendedName>
</protein>
<reference evidence="1" key="1">
    <citation type="submission" date="2007-04" db="EMBL/GenBank/DDBJ databases">
        <title>Complete sequence of Shewanella putrefaciens CN-32.</title>
        <authorList>
            <consortium name="US DOE Joint Genome Institute"/>
            <person name="Copeland A."/>
            <person name="Lucas S."/>
            <person name="Lapidus A."/>
            <person name="Barry K."/>
            <person name="Detter J.C."/>
            <person name="Glavina del Rio T."/>
            <person name="Hammon N."/>
            <person name="Israni S."/>
            <person name="Dalin E."/>
            <person name="Tice H."/>
            <person name="Pitluck S."/>
            <person name="Chain P."/>
            <person name="Malfatti S."/>
            <person name="Shin M."/>
            <person name="Vergez L."/>
            <person name="Schmutz J."/>
            <person name="Larimer F."/>
            <person name="Land M."/>
            <person name="Hauser L."/>
            <person name="Kyrpides N."/>
            <person name="Mikhailova N."/>
            <person name="Romine M.F."/>
            <person name="Fredrickson J."/>
            <person name="Tiedje J."/>
            <person name="Richardson P."/>
        </authorList>
    </citation>
    <scope>NUCLEOTIDE SEQUENCE [LARGE SCALE GENOMIC DNA]</scope>
    <source>
        <strain evidence="1">CN-32</strain>
    </source>
</reference>
<evidence type="ECO:0008006" key="2">
    <source>
        <dbReference type="Google" id="ProtNLM"/>
    </source>
</evidence>
<sequence length="245" mass="28150">MKISQRLQHINHMVQGHYDHIWDCCCDHGLLGMMLLKRNTANQVHFVDCVAPLMLQLTQDLQRFFPKQAFSTGHSVAQNTLGISQWQVHCLNAADLPIEQTDITNTHLIIIAGVGGKLLIELVQALISRHGSRQIEFILCPVHHNYYVRHSLAKLGFFIQAETLLEENRRFYEVLHVTLERPCHGHPVTLTGSLMWEDLDKKDLDLAKRYLSQVIAHYQRMPSDLQVPYIIHAYQSQLAQISNAF</sequence>
<dbReference type="InterPro" id="IPR029063">
    <property type="entry name" value="SAM-dependent_MTases_sf"/>
</dbReference>
<dbReference type="InterPro" id="IPR016876">
    <property type="entry name" value="UCP028234"/>
</dbReference>
<dbReference type="SUPFAM" id="SSF53335">
    <property type="entry name" value="S-adenosyl-L-methionine-dependent methyltransferases"/>
    <property type="match status" value="1"/>
</dbReference>
<dbReference type="PANTHER" id="PTHR38451:SF1">
    <property type="entry name" value="TRNA (ADENINE(22)-N(1))-METHYLTRANSFERASE"/>
    <property type="match status" value="1"/>
</dbReference>
<dbReference type="STRING" id="319224.Sputcn32_1916"/>
<dbReference type="FunFam" id="3.40.50.150:FF:000442">
    <property type="entry name" value="tRNA (Adenine22-N1)-methyltransferase TrmK"/>
    <property type="match status" value="1"/>
</dbReference>
<dbReference type="KEGG" id="spc:Sputcn32_1916"/>
<dbReference type="EMBL" id="CP000681">
    <property type="protein sequence ID" value="ABP75639.1"/>
    <property type="molecule type" value="Genomic_DNA"/>
</dbReference>
<proteinExistence type="predicted"/>
<dbReference type="PIRSF" id="PIRSF028234">
    <property type="entry name" value="UCP028234"/>
    <property type="match status" value="1"/>
</dbReference>
<dbReference type="HOGENOM" id="CLU_098320_0_0_6"/>
<dbReference type="Gene3D" id="3.40.50.150">
    <property type="entry name" value="Vaccinia Virus protein VP39"/>
    <property type="match status" value="1"/>
</dbReference>
<dbReference type="Pfam" id="PF12847">
    <property type="entry name" value="Methyltransf_18"/>
    <property type="match status" value="1"/>
</dbReference>
<dbReference type="eggNOG" id="COG2384">
    <property type="taxonomic scope" value="Bacteria"/>
</dbReference>
<dbReference type="PANTHER" id="PTHR38451">
    <property type="entry name" value="TRNA (ADENINE(22)-N(1))-METHYLTRANSFERASE"/>
    <property type="match status" value="1"/>
</dbReference>
<dbReference type="AlphaFoldDB" id="A4Y6Q6"/>